<evidence type="ECO:0000259" key="4">
    <source>
        <dbReference type="Pfam" id="PF16325"/>
    </source>
</evidence>
<gene>
    <name evidence="5" type="ORF">Lac1_21130</name>
</gene>
<dbReference type="RefSeq" id="WP_230105707.1">
    <property type="nucleotide sequence ID" value="NZ_AP024845.1"/>
</dbReference>
<dbReference type="Proteomes" id="UP001305815">
    <property type="component" value="Chromosome"/>
</dbReference>
<keyword evidence="1" id="KW-0645">Protease</keyword>
<protein>
    <submittedName>
        <fullName evidence="5">Peptidase U32</fullName>
    </submittedName>
</protein>
<dbReference type="PANTHER" id="PTHR30217:SF6">
    <property type="entry name" value="TRNA HYDROXYLATION PROTEIN P"/>
    <property type="match status" value="1"/>
</dbReference>
<dbReference type="InterPro" id="IPR032525">
    <property type="entry name" value="Peptidase_U32_C"/>
</dbReference>
<evidence type="ECO:0000313" key="6">
    <source>
        <dbReference type="Proteomes" id="UP001305815"/>
    </source>
</evidence>
<proteinExistence type="inferred from homology"/>
<dbReference type="PROSITE" id="PS01276">
    <property type="entry name" value="PEPTIDASE_U32"/>
    <property type="match status" value="1"/>
</dbReference>
<dbReference type="Gene3D" id="2.40.30.10">
    <property type="entry name" value="Translation factors"/>
    <property type="match status" value="1"/>
</dbReference>
<dbReference type="PANTHER" id="PTHR30217">
    <property type="entry name" value="PEPTIDASE U32 FAMILY"/>
    <property type="match status" value="1"/>
</dbReference>
<keyword evidence="6" id="KW-1185">Reference proteome</keyword>
<evidence type="ECO:0000256" key="3">
    <source>
        <dbReference type="ARBA" id="ARBA00038374"/>
    </source>
</evidence>
<sequence length="410" mass="47233">MKKRHPELLIPASSLEVLKTAVIFGADAVYIGGEAFGLRAKAKNFSRSDMEEGIKFAHEHGVKVYVTANILAHNDDLPGVREYFEELKEMKPDALIIADPAIFDIAGEICPEIERHISTQANNTNYGTYNFWWRLGAKRVVSARELSLEEIKEIRRNIPEEMEIESFVHGAMCISYSGRCLLSNFFTGRDANHGACTHPCRWKYSVMEETRPGEYMPVYENERGTFIFNSKDLCMIEHIPELIDAGIDSLKIEGRMKTALYVATVARTYRRAIDDYQKDPELYRKNMPWYLEQIIGCTYRQFTTGFYFGKPDETSQIYDNNTYAKDYTYLGIIGEEKDGLYRIEQRNKFSVGEQIEIMKPDGTNAEVKVKRILDEDGNEQESAPHPKQVLYVDLGEKADRYDILRRKEIE</sequence>
<organism evidence="5 6">
    <name type="scientific">Claveliimonas bilis</name>
    <dbReference type="NCBI Taxonomy" id="3028070"/>
    <lineage>
        <taxon>Bacteria</taxon>
        <taxon>Bacillati</taxon>
        <taxon>Bacillota</taxon>
        <taxon>Clostridia</taxon>
        <taxon>Lachnospirales</taxon>
        <taxon>Lachnospiraceae</taxon>
        <taxon>Claveliimonas</taxon>
    </lineage>
</organism>
<evidence type="ECO:0000313" key="5">
    <source>
        <dbReference type="EMBL" id="BDZ77930.1"/>
    </source>
</evidence>
<evidence type="ECO:0000256" key="2">
    <source>
        <dbReference type="ARBA" id="ARBA00022801"/>
    </source>
</evidence>
<dbReference type="Pfam" id="PF16325">
    <property type="entry name" value="Peptidase_U32_C"/>
    <property type="match status" value="1"/>
</dbReference>
<evidence type="ECO:0000256" key="1">
    <source>
        <dbReference type="ARBA" id="ARBA00022670"/>
    </source>
</evidence>
<accession>A0ABM8IBF1</accession>
<dbReference type="EMBL" id="AP027742">
    <property type="protein sequence ID" value="BDZ77930.1"/>
    <property type="molecule type" value="Genomic_DNA"/>
</dbReference>
<dbReference type="InterPro" id="IPR001539">
    <property type="entry name" value="Peptidase_U32"/>
</dbReference>
<dbReference type="Pfam" id="PF01136">
    <property type="entry name" value="Peptidase_U32"/>
    <property type="match status" value="1"/>
</dbReference>
<comment type="similarity">
    <text evidence="3">Belongs to the peptidase U32 family.</text>
</comment>
<dbReference type="InterPro" id="IPR051454">
    <property type="entry name" value="RNA/ubiquinone_mod_enzymes"/>
</dbReference>
<keyword evidence="2" id="KW-0378">Hydrolase</keyword>
<name>A0ABM8IBF1_9FIRM</name>
<reference evidence="6" key="1">
    <citation type="journal article" date="2023" name="Int. J. Syst. Evol. Microbiol.">
        <title>Claveliimonas bilis gen. nov., sp. nov., deoxycholic acid-producing bacteria isolated from human faeces, and reclassification of Sellimonas monacensis Zenner et al. 2021 as Claveliimonas monacensis comb. nov.</title>
        <authorList>
            <person name="Hisatomi A."/>
            <person name="Kastawa N.W.E.P.G."/>
            <person name="Song I."/>
            <person name="Ohkuma M."/>
            <person name="Fukiya S."/>
            <person name="Sakamoto M."/>
        </authorList>
    </citation>
    <scope>NUCLEOTIDE SEQUENCE [LARGE SCALE GENOMIC DNA]</scope>
    <source>
        <strain evidence="6">12BBH14</strain>
    </source>
</reference>
<feature type="domain" description="Peptidase family U32 C-terminal" evidence="4">
    <location>
        <begin position="326"/>
        <end position="405"/>
    </location>
</feature>